<feature type="region of interest" description="Disordered" evidence="1">
    <location>
        <begin position="1"/>
        <end position="102"/>
    </location>
</feature>
<dbReference type="InterPro" id="IPR009057">
    <property type="entry name" value="Homeodomain-like_sf"/>
</dbReference>
<feature type="compositionally biased region" description="Polar residues" evidence="1">
    <location>
        <begin position="25"/>
        <end position="43"/>
    </location>
</feature>
<feature type="compositionally biased region" description="Basic and acidic residues" evidence="1">
    <location>
        <begin position="858"/>
        <end position="867"/>
    </location>
</feature>
<dbReference type="Pfam" id="PF00249">
    <property type="entry name" value="Myb_DNA-binding"/>
    <property type="match status" value="2"/>
</dbReference>
<evidence type="ECO:0000313" key="3">
    <source>
        <dbReference type="EMBL" id="KKY32809.1"/>
    </source>
</evidence>
<dbReference type="GO" id="GO:0006357">
    <property type="term" value="P:regulation of transcription by RNA polymerase II"/>
    <property type="evidence" value="ECO:0007669"/>
    <property type="project" value="TreeGrafter"/>
</dbReference>
<feature type="region of interest" description="Disordered" evidence="1">
    <location>
        <begin position="843"/>
        <end position="867"/>
    </location>
</feature>
<evidence type="ECO:0000256" key="1">
    <source>
        <dbReference type="SAM" id="MobiDB-lite"/>
    </source>
</evidence>
<dbReference type="STRING" id="1214573.A0A0G2FF93"/>
<dbReference type="SMART" id="SM00717">
    <property type="entry name" value="SANT"/>
    <property type="match status" value="2"/>
</dbReference>
<name>A0A0G2FF93_9PEZI</name>
<proteinExistence type="predicted"/>
<dbReference type="GO" id="GO:0003677">
    <property type="term" value="F:DNA binding"/>
    <property type="evidence" value="ECO:0007669"/>
    <property type="project" value="UniProtKB-KW"/>
</dbReference>
<reference evidence="3 4" key="2">
    <citation type="submission" date="2015-05" db="EMBL/GenBank/DDBJ databases">
        <authorList>
            <person name="Morales-Cruz A."/>
            <person name="Amrine K.C."/>
            <person name="Cantu D."/>
        </authorList>
    </citation>
    <scope>NUCLEOTIDE SEQUENCE [LARGE SCALE GENOMIC DNA]</scope>
    <source>
        <strain evidence="3">DA912</strain>
    </source>
</reference>
<dbReference type="CDD" id="cd00167">
    <property type="entry name" value="SANT"/>
    <property type="match status" value="2"/>
</dbReference>
<gene>
    <name evidence="3" type="ORF">UCDDA912_g07251</name>
</gene>
<comment type="caution">
    <text evidence="3">The sequence shown here is derived from an EMBL/GenBank/DDBJ whole genome shotgun (WGS) entry which is preliminary data.</text>
</comment>
<dbReference type="PANTHER" id="PTHR13992:SF39">
    <property type="entry name" value="SMRTER, ISOFORM G"/>
    <property type="match status" value="1"/>
</dbReference>
<organism evidence="3 4">
    <name type="scientific">Diaporthe ampelina</name>
    <dbReference type="NCBI Taxonomy" id="1214573"/>
    <lineage>
        <taxon>Eukaryota</taxon>
        <taxon>Fungi</taxon>
        <taxon>Dikarya</taxon>
        <taxon>Ascomycota</taxon>
        <taxon>Pezizomycotina</taxon>
        <taxon>Sordariomycetes</taxon>
        <taxon>Sordariomycetidae</taxon>
        <taxon>Diaporthales</taxon>
        <taxon>Diaporthaceae</taxon>
        <taxon>Diaporthe</taxon>
    </lineage>
</organism>
<dbReference type="PANTHER" id="PTHR13992">
    <property type="entry name" value="NUCLEAR RECEPTOR CO-REPRESSOR RELATED NCOR"/>
    <property type="match status" value="1"/>
</dbReference>
<dbReference type="OrthoDB" id="10258692at2759"/>
<evidence type="ECO:0000313" key="4">
    <source>
        <dbReference type="Proteomes" id="UP000034680"/>
    </source>
</evidence>
<dbReference type="EMBL" id="LCUC01000279">
    <property type="protein sequence ID" value="KKY32809.1"/>
    <property type="molecule type" value="Genomic_DNA"/>
</dbReference>
<dbReference type="InterPro" id="IPR017884">
    <property type="entry name" value="SANT_dom"/>
</dbReference>
<sequence>MRAPWKFPDLKTGVSETSDRASVASAISPTAVKTTSPTVSRPSDQQDDDAATAQEDGEIIEDQPPRKKSRLHISSKSFELPPKVTEIPMVDQSSDSDDEDMNDYFDSEIAKAESELQRLEHVNNAVPTEIVIRYAQVTHEALVAVATENGSLKDMLGPIPEDVVLPTQKDNAVPEPEKSTPAEPVKAETDQVPAQEDAYQATESTVPTEIERPEVQEENGDVAMEDAPMNGLDTTMSEAVPLVPNGVPAHVGDQPLLLPPGVAPPVTADSSPTPVEEEEDETDIEVDDVTLELVRPSMQTPPVEDLPCFNAKPWMKSRQAMSSMEHDTEVEVFISRILQDNSMFVRNEQQAKRLEYAGNYEEYLRFTISDDPVASKSRDAFNKANAPVDGGGSQVAGPEPKPEGRRGGRFATDRDIERIMAQSLLEAREKEERETRAEKLKHPSTSEAVIPEMYWTKEDRDKELFIDHSGFLNPEKLIANWQVLPPAANFTEQEAQLFEKAYLEFPKQWGRIADQIPGRDFHSCIQYYYLKKKELNLKEKLKRQPKKKKSRKTKARSSALVSELGNPDEPQDENAETGENGERRRPRRAAAPTWDFEKPHPESAEGTPAATPSRRGAGAKAESGTEKADKPRRKRVAKEKEPKQPKTPQVLAPTPQGVAKGARSRSSSKVPVPEFLPSQTPTAEMGRTPLSFDVGRASPMPGLPPSIVPAPGNVMSPAEKALSANANASSNANSNPNAAALLDIMAPPTLRPEPIPPPQSQVATFEFTGHVGSTPHVAAEPPERVGRATPSNANAASSYWSVAEMNNFPELLRSFGTDWQAIAQHMTTKTATMVQVKNFYNKQTGREKPEWGQIASEADQKRQSLKP</sequence>
<keyword evidence="3" id="KW-0238">DNA-binding</keyword>
<keyword evidence="4" id="KW-1185">Reference proteome</keyword>
<dbReference type="Proteomes" id="UP000034680">
    <property type="component" value="Unassembled WGS sequence"/>
</dbReference>
<protein>
    <submittedName>
        <fullName evidence="3">Putative myb-like dna-binding</fullName>
    </submittedName>
</protein>
<dbReference type="SUPFAM" id="SSF46689">
    <property type="entry name" value="Homeodomain-like"/>
    <property type="match status" value="2"/>
</dbReference>
<dbReference type="GO" id="GO:0034967">
    <property type="term" value="C:Set3 complex"/>
    <property type="evidence" value="ECO:0007669"/>
    <property type="project" value="TreeGrafter"/>
</dbReference>
<reference evidence="3 4" key="1">
    <citation type="submission" date="2015-05" db="EMBL/GenBank/DDBJ databases">
        <title>Distinctive expansion of gene families associated with plant cell wall degradation and secondary metabolism in the genomes of grapevine trunk pathogens.</title>
        <authorList>
            <person name="Lawrence D.P."/>
            <person name="Travadon R."/>
            <person name="Rolshausen P.E."/>
            <person name="Baumgartner K."/>
        </authorList>
    </citation>
    <scope>NUCLEOTIDE SEQUENCE [LARGE SCALE GENOMIC DNA]</scope>
    <source>
        <strain evidence="3">DA912</strain>
    </source>
</reference>
<feature type="domain" description="SANT" evidence="2">
    <location>
        <begin position="485"/>
        <end position="536"/>
    </location>
</feature>
<feature type="compositionally biased region" description="Basic residues" evidence="1">
    <location>
        <begin position="540"/>
        <end position="555"/>
    </location>
</feature>
<feature type="region of interest" description="Disordered" evidence="1">
    <location>
        <begin position="382"/>
        <end position="409"/>
    </location>
</feature>
<dbReference type="InterPro" id="IPR001005">
    <property type="entry name" value="SANT/Myb"/>
</dbReference>
<dbReference type="AlphaFoldDB" id="A0A0G2FF93"/>
<feature type="compositionally biased region" description="Basic and acidic residues" evidence="1">
    <location>
        <begin position="400"/>
        <end position="409"/>
    </location>
</feature>
<evidence type="ECO:0000259" key="2">
    <source>
        <dbReference type="PROSITE" id="PS51293"/>
    </source>
</evidence>
<feature type="region of interest" description="Disordered" evidence="1">
    <location>
        <begin position="169"/>
        <end position="206"/>
    </location>
</feature>
<feature type="compositionally biased region" description="Basic and acidic residues" evidence="1">
    <location>
        <begin position="175"/>
        <end position="189"/>
    </location>
</feature>
<dbReference type="InterPro" id="IPR051571">
    <property type="entry name" value="N-CoR_corepressor"/>
</dbReference>
<accession>A0A0G2FF93</accession>
<dbReference type="Gene3D" id="1.10.10.60">
    <property type="entry name" value="Homeodomain-like"/>
    <property type="match status" value="2"/>
</dbReference>
<feature type="region of interest" description="Disordered" evidence="1">
    <location>
        <begin position="540"/>
        <end position="694"/>
    </location>
</feature>
<feature type="compositionally biased region" description="Acidic residues" evidence="1">
    <location>
        <begin position="45"/>
        <end position="61"/>
    </location>
</feature>
<dbReference type="PROSITE" id="PS51293">
    <property type="entry name" value="SANT"/>
    <property type="match status" value="1"/>
</dbReference>